<comment type="caution">
    <text evidence="9">The sequence shown here is derived from an EMBL/GenBank/DDBJ whole genome shotgun (WGS) entry which is preliminary data.</text>
</comment>
<dbReference type="InterPro" id="IPR013249">
    <property type="entry name" value="RNA_pol_sigma70_r4_t2"/>
</dbReference>
<dbReference type="NCBIfam" id="TIGR02937">
    <property type="entry name" value="sigma70-ECF"/>
    <property type="match status" value="1"/>
</dbReference>
<sequence length="199" mass="22452">MDETFASAPPRIEDERTLVLRAQDGDVTAFEQIIDRVQGRLFRTAAMIVGDRQDAEDVVQETLLHAWKRIELLEEPAALRTWLTRICTRRATDLVRTRARRGTDPGEDRDLEAAADAVLGAAGPAPDPARAAELDAQTRALHEVLSGIEVDLRTCWVLRELEQLSYQEIARIVGSSETTVRGRLARARARVIERMEEWR</sequence>
<dbReference type="InterPro" id="IPR039425">
    <property type="entry name" value="RNA_pol_sigma-70-like"/>
</dbReference>
<dbReference type="SUPFAM" id="SSF88946">
    <property type="entry name" value="Sigma2 domain of RNA polymerase sigma factors"/>
    <property type="match status" value="1"/>
</dbReference>
<keyword evidence="5 6" id="KW-0804">Transcription</keyword>
<comment type="similarity">
    <text evidence="1 6">Belongs to the sigma-70 factor family. ECF subfamily.</text>
</comment>
<dbReference type="PANTHER" id="PTHR43133:SF8">
    <property type="entry name" value="RNA POLYMERASE SIGMA FACTOR HI_1459-RELATED"/>
    <property type="match status" value="1"/>
</dbReference>
<evidence type="ECO:0000313" key="9">
    <source>
        <dbReference type="EMBL" id="MFC0674924.1"/>
    </source>
</evidence>
<dbReference type="Pfam" id="PF08281">
    <property type="entry name" value="Sigma70_r4_2"/>
    <property type="match status" value="1"/>
</dbReference>
<dbReference type="PANTHER" id="PTHR43133">
    <property type="entry name" value="RNA POLYMERASE ECF-TYPE SIGMA FACTO"/>
    <property type="match status" value="1"/>
</dbReference>
<evidence type="ECO:0000256" key="2">
    <source>
        <dbReference type="ARBA" id="ARBA00023015"/>
    </source>
</evidence>
<proteinExistence type="inferred from homology"/>
<dbReference type="Proteomes" id="UP001589793">
    <property type="component" value="Unassembled WGS sequence"/>
</dbReference>
<evidence type="ECO:0000256" key="1">
    <source>
        <dbReference type="ARBA" id="ARBA00010641"/>
    </source>
</evidence>
<evidence type="ECO:0000259" key="8">
    <source>
        <dbReference type="Pfam" id="PF08281"/>
    </source>
</evidence>
<keyword evidence="10" id="KW-1185">Reference proteome</keyword>
<evidence type="ECO:0000256" key="4">
    <source>
        <dbReference type="ARBA" id="ARBA00023125"/>
    </source>
</evidence>
<feature type="domain" description="RNA polymerase sigma factor 70 region 4 type 2" evidence="8">
    <location>
        <begin position="139"/>
        <end position="190"/>
    </location>
</feature>
<dbReference type="Gene3D" id="1.10.10.10">
    <property type="entry name" value="Winged helix-like DNA-binding domain superfamily/Winged helix DNA-binding domain"/>
    <property type="match status" value="1"/>
</dbReference>
<dbReference type="PROSITE" id="PS01063">
    <property type="entry name" value="SIGMA70_ECF"/>
    <property type="match status" value="1"/>
</dbReference>
<evidence type="ECO:0000256" key="6">
    <source>
        <dbReference type="RuleBase" id="RU000716"/>
    </source>
</evidence>
<dbReference type="Gene3D" id="1.10.1740.10">
    <property type="match status" value="1"/>
</dbReference>
<evidence type="ECO:0000256" key="3">
    <source>
        <dbReference type="ARBA" id="ARBA00023082"/>
    </source>
</evidence>
<keyword evidence="2 6" id="KW-0805">Transcription regulation</keyword>
<dbReference type="InterPro" id="IPR013325">
    <property type="entry name" value="RNA_pol_sigma_r2"/>
</dbReference>
<dbReference type="InterPro" id="IPR014284">
    <property type="entry name" value="RNA_pol_sigma-70_dom"/>
</dbReference>
<organism evidence="9 10">
    <name type="scientific">Brachybacterium hainanense</name>
    <dbReference type="NCBI Taxonomy" id="1541174"/>
    <lineage>
        <taxon>Bacteria</taxon>
        <taxon>Bacillati</taxon>
        <taxon>Actinomycetota</taxon>
        <taxon>Actinomycetes</taxon>
        <taxon>Micrococcales</taxon>
        <taxon>Dermabacteraceae</taxon>
        <taxon>Brachybacterium</taxon>
    </lineage>
</organism>
<feature type="domain" description="RNA polymerase sigma-70 region 2" evidence="7">
    <location>
        <begin position="34"/>
        <end position="101"/>
    </location>
</feature>
<evidence type="ECO:0000259" key="7">
    <source>
        <dbReference type="Pfam" id="PF04542"/>
    </source>
</evidence>
<protein>
    <recommendedName>
        <fullName evidence="6">RNA polymerase sigma factor</fullName>
    </recommendedName>
</protein>
<evidence type="ECO:0000256" key="5">
    <source>
        <dbReference type="ARBA" id="ARBA00023163"/>
    </source>
</evidence>
<name>A0ABV6RD71_9MICO</name>
<dbReference type="InterPro" id="IPR007627">
    <property type="entry name" value="RNA_pol_sigma70_r2"/>
</dbReference>
<keyword evidence="4 6" id="KW-0238">DNA-binding</keyword>
<dbReference type="EMBL" id="JBHLSV010000016">
    <property type="protein sequence ID" value="MFC0674924.1"/>
    <property type="molecule type" value="Genomic_DNA"/>
</dbReference>
<dbReference type="RefSeq" id="WP_376981466.1">
    <property type="nucleotide sequence ID" value="NZ_JBHLSV010000016.1"/>
</dbReference>
<dbReference type="InterPro" id="IPR000838">
    <property type="entry name" value="RNA_pol_sigma70_ECF_CS"/>
</dbReference>
<dbReference type="SUPFAM" id="SSF88659">
    <property type="entry name" value="Sigma3 and sigma4 domains of RNA polymerase sigma factors"/>
    <property type="match status" value="1"/>
</dbReference>
<dbReference type="Pfam" id="PF04542">
    <property type="entry name" value="Sigma70_r2"/>
    <property type="match status" value="1"/>
</dbReference>
<reference evidence="9 10" key="1">
    <citation type="submission" date="2024-09" db="EMBL/GenBank/DDBJ databases">
        <authorList>
            <person name="Sun Q."/>
            <person name="Mori K."/>
        </authorList>
    </citation>
    <scope>NUCLEOTIDE SEQUENCE [LARGE SCALE GENOMIC DNA]</scope>
    <source>
        <strain evidence="9 10">CICC 10874</strain>
    </source>
</reference>
<dbReference type="InterPro" id="IPR036388">
    <property type="entry name" value="WH-like_DNA-bd_sf"/>
</dbReference>
<dbReference type="InterPro" id="IPR013324">
    <property type="entry name" value="RNA_pol_sigma_r3/r4-like"/>
</dbReference>
<evidence type="ECO:0000313" key="10">
    <source>
        <dbReference type="Proteomes" id="UP001589793"/>
    </source>
</evidence>
<keyword evidence="3 6" id="KW-0731">Sigma factor</keyword>
<accession>A0ABV6RD71</accession>
<gene>
    <name evidence="9" type="ORF">ACFFF6_13230</name>
</gene>